<evidence type="ECO:0000313" key="1">
    <source>
        <dbReference type="EMBL" id="KIA78009.1"/>
    </source>
</evidence>
<proteinExistence type="predicted"/>
<evidence type="ECO:0000313" key="2">
    <source>
        <dbReference type="Proteomes" id="UP000031307"/>
    </source>
</evidence>
<dbReference type="Proteomes" id="UP000031307">
    <property type="component" value="Unassembled WGS sequence"/>
</dbReference>
<dbReference type="AlphaFoldDB" id="A0A0C1ENY9"/>
<protein>
    <submittedName>
        <fullName evidence="1">Uncharacterized protein</fullName>
    </submittedName>
</protein>
<reference evidence="1 2" key="1">
    <citation type="journal article" date="2014" name="Mol. Biol. Evol.">
        <title>Massive expansion of Ubiquitination-related gene families within the Chlamydiae.</title>
        <authorList>
            <person name="Domman D."/>
            <person name="Collingro A."/>
            <person name="Lagkouvardos I."/>
            <person name="Gehre L."/>
            <person name="Weinmaier T."/>
            <person name="Rattei T."/>
            <person name="Subtil A."/>
            <person name="Horn M."/>
        </authorList>
    </citation>
    <scope>NUCLEOTIDE SEQUENCE [LARGE SCALE GENOMIC DNA]</scope>
    <source>
        <strain evidence="1 2">OEW1</strain>
    </source>
</reference>
<name>A0A0C1ENY9_9BACT</name>
<comment type="caution">
    <text evidence="1">The sequence shown here is derived from an EMBL/GenBank/DDBJ whole genome shotgun (WGS) entry which is preliminary data.</text>
</comment>
<accession>A0A0C1ENY9</accession>
<dbReference type="EMBL" id="JSAM01000049">
    <property type="protein sequence ID" value="KIA78009.1"/>
    <property type="molecule type" value="Genomic_DNA"/>
</dbReference>
<dbReference type="RefSeq" id="WP_006340888.1">
    <property type="nucleotide sequence ID" value="NZ_BAWW01000005.1"/>
</dbReference>
<dbReference type="PATRIC" id="fig|83552.4.peg.804"/>
<sequence length="103" mass="11714">MFTPSVQFQQSIQNIQSKVHEDITEVKSKIANSGAIRPKYLEKLNETVEKIHSGCKQILLLLSSHDASQPDSFSPVEKLRLQLLNNKVMQDKEFLESMLSKIS</sequence>
<organism evidence="1 2">
    <name type="scientific">Parachlamydia acanthamoebae</name>
    <dbReference type="NCBI Taxonomy" id="83552"/>
    <lineage>
        <taxon>Bacteria</taxon>
        <taxon>Pseudomonadati</taxon>
        <taxon>Chlamydiota</taxon>
        <taxon>Chlamydiia</taxon>
        <taxon>Parachlamydiales</taxon>
        <taxon>Parachlamydiaceae</taxon>
        <taxon>Parachlamydia</taxon>
    </lineage>
</organism>
<gene>
    <name evidence="1" type="ORF">DB43_FE00020</name>
</gene>